<evidence type="ECO:0000313" key="8">
    <source>
        <dbReference type="Proteomes" id="UP000003045"/>
    </source>
</evidence>
<keyword evidence="3 6" id="KW-0815">Transposition</keyword>
<evidence type="ECO:0000256" key="2">
    <source>
        <dbReference type="ARBA" id="ARBA00010961"/>
    </source>
</evidence>
<protein>
    <recommendedName>
        <fullName evidence="6">Mutator family transposase</fullName>
    </recommendedName>
</protein>
<comment type="function">
    <text evidence="1 6">Required for the transposition of the insertion element.</text>
</comment>
<keyword evidence="5 6" id="KW-0233">DNA recombination</keyword>
<comment type="caution">
    <text evidence="7">The sequence shown here is derived from an EMBL/GenBank/DDBJ whole genome shotgun (WGS) entry which is preliminary data.</text>
</comment>
<evidence type="ECO:0000256" key="6">
    <source>
        <dbReference type="RuleBase" id="RU365089"/>
    </source>
</evidence>
<dbReference type="HOGENOM" id="CLU_036805_13_1_11"/>
<dbReference type="InterPro" id="IPR001207">
    <property type="entry name" value="Transposase_mutator"/>
</dbReference>
<evidence type="ECO:0000256" key="3">
    <source>
        <dbReference type="ARBA" id="ARBA00022578"/>
    </source>
</evidence>
<keyword evidence="6" id="KW-0814">Transposable element</keyword>
<keyword evidence="4 6" id="KW-0238">DNA-binding</keyword>
<dbReference type="Proteomes" id="UP000003045">
    <property type="component" value="Unassembled WGS sequence"/>
</dbReference>
<evidence type="ECO:0000256" key="1">
    <source>
        <dbReference type="ARBA" id="ARBA00002190"/>
    </source>
</evidence>
<dbReference type="PANTHER" id="PTHR33217:SF8">
    <property type="entry name" value="MUTATOR FAMILY TRANSPOSASE"/>
    <property type="match status" value="1"/>
</dbReference>
<proteinExistence type="inferred from homology"/>
<accession>E0QTG8</accession>
<evidence type="ECO:0000256" key="5">
    <source>
        <dbReference type="ARBA" id="ARBA00023172"/>
    </source>
</evidence>
<dbReference type="EMBL" id="AEET01000048">
    <property type="protein sequence ID" value="EFM45012.1"/>
    <property type="molecule type" value="Genomic_DNA"/>
</dbReference>
<evidence type="ECO:0000256" key="4">
    <source>
        <dbReference type="ARBA" id="ARBA00023125"/>
    </source>
</evidence>
<gene>
    <name evidence="7" type="ORF">HMPREF0580_2183</name>
</gene>
<keyword evidence="8" id="KW-1185">Reference proteome</keyword>
<comment type="similarity">
    <text evidence="2 6">Belongs to the transposase mutator family.</text>
</comment>
<dbReference type="PANTHER" id="PTHR33217">
    <property type="entry name" value="TRANSPOSASE FOR INSERTION SEQUENCE ELEMENT IS1081"/>
    <property type="match status" value="1"/>
</dbReference>
<organism evidence="7 8">
    <name type="scientific">Mobiluncus mulieris ATCC 35239</name>
    <dbReference type="NCBI Taxonomy" id="871571"/>
    <lineage>
        <taxon>Bacteria</taxon>
        <taxon>Bacillati</taxon>
        <taxon>Actinomycetota</taxon>
        <taxon>Actinomycetes</taxon>
        <taxon>Actinomycetales</taxon>
        <taxon>Actinomycetaceae</taxon>
        <taxon>Mobiluncus</taxon>
    </lineage>
</organism>
<dbReference type="AlphaFoldDB" id="E0QTG8"/>
<dbReference type="GO" id="GO:0006313">
    <property type="term" value="P:DNA transposition"/>
    <property type="evidence" value="ECO:0007669"/>
    <property type="project" value="UniProtKB-UniRule"/>
</dbReference>
<dbReference type="Pfam" id="PF00872">
    <property type="entry name" value="Transposase_mut"/>
    <property type="match status" value="1"/>
</dbReference>
<name>E0QTG8_9ACTO</name>
<sequence length="157" mass="18168">MIIFCVGFIQIYMVINEEAALEALEAFADSQLGRKYPASVKTWENAWERFIPFLAFGSATRKAIYTTNSIESLNYQLRKVTKNRGHFPNDAAAVKLLWLAIRNIEDKRARQRAKESIKPRKDRTYVNGKLVEGQAIQGWTKVLQELSLHYPERFETN</sequence>
<reference evidence="7" key="1">
    <citation type="submission" date="2010-08" db="EMBL/GenBank/DDBJ databases">
        <authorList>
            <person name="Muzny D."/>
            <person name="Qin X."/>
            <person name="Deng J."/>
            <person name="Jiang H."/>
            <person name="Liu Y."/>
            <person name="Qu J."/>
            <person name="Song X.-Z."/>
            <person name="Zhang L."/>
            <person name="Thornton R."/>
            <person name="Coyle M."/>
            <person name="Francisco L."/>
            <person name="Jackson L."/>
            <person name="Javaid M."/>
            <person name="Korchina V."/>
            <person name="Kovar C."/>
            <person name="Mata R."/>
            <person name="Mathew T."/>
            <person name="Ngo R."/>
            <person name="Nguyen L."/>
            <person name="Nguyen N."/>
            <person name="Okwuonu G."/>
            <person name="Ongeri F."/>
            <person name="Pham C."/>
            <person name="Simmons D."/>
            <person name="Wilczek-Boney K."/>
            <person name="Hale W."/>
            <person name="Jakkamsetti A."/>
            <person name="Pham P."/>
            <person name="Ruth R."/>
            <person name="San Lucas F."/>
            <person name="Warren J."/>
            <person name="Zhang J."/>
            <person name="Zhao Z."/>
            <person name="Zhou C."/>
            <person name="Zhu D."/>
            <person name="Lee S."/>
            <person name="Bess C."/>
            <person name="Blankenburg K."/>
            <person name="Forbes L."/>
            <person name="Fu Q."/>
            <person name="Gubbala S."/>
            <person name="Hirani K."/>
            <person name="Jayaseelan J.C."/>
            <person name="Lara F."/>
            <person name="Munidasa M."/>
            <person name="Palculict T."/>
            <person name="Patil S."/>
            <person name="Pu L.-L."/>
            <person name="Saada N."/>
            <person name="Tang L."/>
            <person name="Weissenberger G."/>
            <person name="Zhu Y."/>
            <person name="Hemphill L."/>
            <person name="Shang Y."/>
            <person name="Youmans B."/>
            <person name="Ayvaz T."/>
            <person name="Ross M."/>
            <person name="Santibanez J."/>
            <person name="Aqrawi P."/>
            <person name="Gross S."/>
            <person name="Joshi V."/>
            <person name="Fowler G."/>
            <person name="Nazareth L."/>
            <person name="Reid J."/>
            <person name="Worley K."/>
            <person name="Petrosino J."/>
            <person name="Highlander S."/>
            <person name="Gibbs R."/>
        </authorList>
    </citation>
    <scope>NUCLEOTIDE SEQUENCE [LARGE SCALE GENOMIC DNA]</scope>
    <source>
        <strain evidence="7">ATCC 35239</strain>
    </source>
</reference>
<evidence type="ECO:0000313" key="7">
    <source>
        <dbReference type="EMBL" id="EFM45012.1"/>
    </source>
</evidence>
<dbReference type="GO" id="GO:0004803">
    <property type="term" value="F:transposase activity"/>
    <property type="evidence" value="ECO:0007669"/>
    <property type="project" value="UniProtKB-UniRule"/>
</dbReference>
<dbReference type="GO" id="GO:0003677">
    <property type="term" value="F:DNA binding"/>
    <property type="evidence" value="ECO:0007669"/>
    <property type="project" value="UniProtKB-UniRule"/>
</dbReference>